<evidence type="ECO:0000313" key="5">
    <source>
        <dbReference type="EMBL" id="SHH35951.1"/>
    </source>
</evidence>
<dbReference type="SUPFAM" id="SSF48008">
    <property type="entry name" value="GntR ligand-binding domain-like"/>
    <property type="match status" value="1"/>
</dbReference>
<proteinExistence type="predicted"/>
<keyword evidence="3" id="KW-0804">Transcription</keyword>
<dbReference type="PANTHER" id="PTHR43537:SF5">
    <property type="entry name" value="UXU OPERON TRANSCRIPTIONAL REGULATOR"/>
    <property type="match status" value="1"/>
</dbReference>
<evidence type="ECO:0000259" key="4">
    <source>
        <dbReference type="PROSITE" id="PS50949"/>
    </source>
</evidence>
<dbReference type="Pfam" id="PF00392">
    <property type="entry name" value="GntR"/>
    <property type="match status" value="1"/>
</dbReference>
<dbReference type="InterPro" id="IPR000524">
    <property type="entry name" value="Tscrpt_reg_HTH_GntR"/>
</dbReference>
<gene>
    <name evidence="5" type="ORF">SAMN04488135_10337</name>
</gene>
<dbReference type="Pfam" id="PF07729">
    <property type="entry name" value="FCD"/>
    <property type="match status" value="1"/>
</dbReference>
<dbReference type="GO" id="GO:0003700">
    <property type="term" value="F:DNA-binding transcription factor activity"/>
    <property type="evidence" value="ECO:0007669"/>
    <property type="project" value="InterPro"/>
</dbReference>
<dbReference type="AlphaFoldDB" id="A0A1M5SBW3"/>
<name>A0A1M5SBW3_9BURK</name>
<dbReference type="Proteomes" id="UP000184226">
    <property type="component" value="Unassembled WGS sequence"/>
</dbReference>
<feature type="domain" description="HTH gntR-type" evidence="4">
    <location>
        <begin position="21"/>
        <end position="88"/>
    </location>
</feature>
<dbReference type="PROSITE" id="PS50949">
    <property type="entry name" value="HTH_GNTR"/>
    <property type="match status" value="1"/>
</dbReference>
<dbReference type="STRING" id="658167.SAMN04488135_10337"/>
<organism evidence="5 6">
    <name type="scientific">Pollutimonas bauzanensis</name>
    <dbReference type="NCBI Taxonomy" id="658167"/>
    <lineage>
        <taxon>Bacteria</taxon>
        <taxon>Pseudomonadati</taxon>
        <taxon>Pseudomonadota</taxon>
        <taxon>Betaproteobacteria</taxon>
        <taxon>Burkholderiales</taxon>
        <taxon>Alcaligenaceae</taxon>
        <taxon>Pollutimonas</taxon>
    </lineage>
</organism>
<evidence type="ECO:0000256" key="1">
    <source>
        <dbReference type="ARBA" id="ARBA00023015"/>
    </source>
</evidence>
<dbReference type="SUPFAM" id="SSF46785">
    <property type="entry name" value="Winged helix' DNA-binding domain"/>
    <property type="match status" value="1"/>
</dbReference>
<dbReference type="InterPro" id="IPR036388">
    <property type="entry name" value="WH-like_DNA-bd_sf"/>
</dbReference>
<dbReference type="InterPro" id="IPR008920">
    <property type="entry name" value="TF_FadR/GntR_C"/>
</dbReference>
<dbReference type="InterPro" id="IPR036390">
    <property type="entry name" value="WH_DNA-bd_sf"/>
</dbReference>
<dbReference type="Gene3D" id="1.20.120.530">
    <property type="entry name" value="GntR ligand-binding domain-like"/>
    <property type="match status" value="1"/>
</dbReference>
<dbReference type="Gene3D" id="1.10.10.10">
    <property type="entry name" value="Winged helix-like DNA-binding domain superfamily/Winged helix DNA-binding domain"/>
    <property type="match status" value="1"/>
</dbReference>
<accession>A0A1M5SBW3</accession>
<keyword evidence="2 5" id="KW-0238">DNA-binding</keyword>
<dbReference type="InterPro" id="IPR011711">
    <property type="entry name" value="GntR_C"/>
</dbReference>
<dbReference type="GO" id="GO:0003677">
    <property type="term" value="F:DNA binding"/>
    <property type="evidence" value="ECO:0007669"/>
    <property type="project" value="UniProtKB-KW"/>
</dbReference>
<protein>
    <submittedName>
        <fullName evidence="5">DNA-binding transcriptional regulator, GntR family</fullName>
    </submittedName>
</protein>
<evidence type="ECO:0000313" key="6">
    <source>
        <dbReference type="Proteomes" id="UP000184226"/>
    </source>
</evidence>
<dbReference type="EMBL" id="FQXE01000003">
    <property type="protein sequence ID" value="SHH35951.1"/>
    <property type="molecule type" value="Genomic_DNA"/>
</dbReference>
<keyword evidence="1" id="KW-0805">Transcription regulation</keyword>
<dbReference type="PANTHER" id="PTHR43537">
    <property type="entry name" value="TRANSCRIPTIONAL REGULATOR, GNTR FAMILY"/>
    <property type="match status" value="1"/>
</dbReference>
<keyword evidence="6" id="KW-1185">Reference proteome</keyword>
<dbReference type="SMART" id="SM00345">
    <property type="entry name" value="HTH_GNTR"/>
    <property type="match status" value="1"/>
</dbReference>
<evidence type="ECO:0000256" key="3">
    <source>
        <dbReference type="ARBA" id="ARBA00023163"/>
    </source>
</evidence>
<reference evidence="5 6" key="1">
    <citation type="submission" date="2016-11" db="EMBL/GenBank/DDBJ databases">
        <authorList>
            <person name="Jaros S."/>
            <person name="Januszkiewicz K."/>
            <person name="Wedrychowicz H."/>
        </authorList>
    </citation>
    <scope>NUCLEOTIDE SEQUENCE [LARGE SCALE GENOMIC DNA]</scope>
    <source>
        <strain evidence="5 6">CGMCC 1.10190</strain>
    </source>
</reference>
<evidence type="ECO:0000256" key="2">
    <source>
        <dbReference type="ARBA" id="ARBA00023125"/>
    </source>
</evidence>
<sequence>MPITSDRTFLQSAKAREIKKESLVEIAHRELEKRFVTLELAPGSIWKESDLADLVGIGRTPVREALQRMASDQLITVLQRAGIMISTTSIQDQLLVLETRRALEALVSMRAARSALEDERRYLIEVADSIEAAGHRGDVFAYLQFHFETKRYVAQFARNPYAARSLAPLHTFSQRFYFMHYRRFNNLEEVGSSHADLSRAIASGDVKLTEECSHRVSDVAEAFTRDLLLKGQ</sequence>